<sequence length="214" mass="23937">MLVCSPSFRICTRDVAWRHYSISALQTITIVTIMSSTVCCFNGCLNAPLAPSDKCVFHRNRAQCLVDGCVNQVYARHLCVRHGGKKTCAFSECTSHARIGNYCVRHSKDASKQLCSEDGCAKTAHRRQKCVRHGGGRPCQVEGCTTHARTGGLCWRHRNLVLPTTENGCLLEDHEFLAILDEWMTAEEHDEMDDQVLLNDLQALLMDDSSFFLS</sequence>
<dbReference type="PANTHER" id="PTHR31827">
    <property type="entry name" value="EMB|CAB89363.1"/>
    <property type="match status" value="1"/>
</dbReference>
<evidence type="ECO:0000259" key="1">
    <source>
        <dbReference type="Pfam" id="PF24906"/>
    </source>
</evidence>
<dbReference type="VEuPathDB" id="FungiDB:SDRG_06078"/>
<name>T0QRQ3_SAPDV</name>
<dbReference type="PANTHER" id="PTHR31827:SF1">
    <property type="entry name" value="EMB|CAB89363.1"/>
    <property type="match status" value="1"/>
</dbReference>
<dbReference type="STRING" id="1156394.T0QRQ3"/>
<dbReference type="InterPro" id="IPR056866">
    <property type="entry name" value="Znf_WRKY19"/>
</dbReference>
<dbReference type="InParanoid" id="T0QRQ3"/>
<reference evidence="2 3" key="1">
    <citation type="submission" date="2012-04" db="EMBL/GenBank/DDBJ databases">
        <title>The Genome Sequence of Saprolegnia declina VS20.</title>
        <authorList>
            <consortium name="The Broad Institute Genome Sequencing Platform"/>
            <person name="Russ C."/>
            <person name="Nusbaum C."/>
            <person name="Tyler B."/>
            <person name="van West P."/>
            <person name="Dieguez-Uribeondo J."/>
            <person name="de Bruijn I."/>
            <person name="Tripathy S."/>
            <person name="Jiang R."/>
            <person name="Young S.K."/>
            <person name="Zeng Q."/>
            <person name="Gargeya S."/>
            <person name="Fitzgerald M."/>
            <person name="Haas B."/>
            <person name="Abouelleil A."/>
            <person name="Alvarado L."/>
            <person name="Arachchi H.M."/>
            <person name="Berlin A."/>
            <person name="Chapman S.B."/>
            <person name="Goldberg J."/>
            <person name="Griggs A."/>
            <person name="Gujja S."/>
            <person name="Hansen M."/>
            <person name="Howarth C."/>
            <person name="Imamovic A."/>
            <person name="Larimer J."/>
            <person name="McCowen C."/>
            <person name="Montmayeur A."/>
            <person name="Murphy C."/>
            <person name="Neiman D."/>
            <person name="Pearson M."/>
            <person name="Priest M."/>
            <person name="Roberts A."/>
            <person name="Saif S."/>
            <person name="Shea T."/>
            <person name="Sisk P."/>
            <person name="Sykes S."/>
            <person name="Wortman J."/>
            <person name="Nusbaum C."/>
            <person name="Birren B."/>
        </authorList>
    </citation>
    <scope>NUCLEOTIDE SEQUENCE [LARGE SCALE GENOMIC DNA]</scope>
    <source>
        <strain evidence="2 3">VS20</strain>
    </source>
</reference>
<dbReference type="AlphaFoldDB" id="T0QRQ3"/>
<protein>
    <recommendedName>
        <fullName evidence="1">WRKY19-like zinc finger domain-containing protein</fullName>
    </recommendedName>
</protein>
<dbReference type="EMBL" id="JH767147">
    <property type="protein sequence ID" value="EQC36640.1"/>
    <property type="molecule type" value="Genomic_DNA"/>
</dbReference>
<proteinExistence type="predicted"/>
<gene>
    <name evidence="2" type="ORF">SDRG_06078</name>
</gene>
<dbReference type="RefSeq" id="XP_008610061.1">
    <property type="nucleotide sequence ID" value="XM_008611839.1"/>
</dbReference>
<accession>T0QRQ3</accession>
<dbReference type="Proteomes" id="UP000030762">
    <property type="component" value="Unassembled WGS sequence"/>
</dbReference>
<feature type="domain" description="WRKY19-like zinc finger" evidence="1">
    <location>
        <begin position="136"/>
        <end position="157"/>
    </location>
</feature>
<evidence type="ECO:0000313" key="3">
    <source>
        <dbReference type="Proteomes" id="UP000030762"/>
    </source>
</evidence>
<organism evidence="2 3">
    <name type="scientific">Saprolegnia diclina (strain VS20)</name>
    <dbReference type="NCBI Taxonomy" id="1156394"/>
    <lineage>
        <taxon>Eukaryota</taxon>
        <taxon>Sar</taxon>
        <taxon>Stramenopiles</taxon>
        <taxon>Oomycota</taxon>
        <taxon>Saprolegniomycetes</taxon>
        <taxon>Saprolegniales</taxon>
        <taxon>Saprolegniaceae</taxon>
        <taxon>Saprolegnia</taxon>
    </lineage>
</organism>
<dbReference type="OrthoDB" id="69459at2759"/>
<dbReference type="OMA" id="AILDEWM"/>
<dbReference type="Pfam" id="PF24906">
    <property type="entry name" value="Zf_WRKY19"/>
    <property type="match status" value="1"/>
</dbReference>
<dbReference type="GeneID" id="19946805"/>
<evidence type="ECO:0000313" key="2">
    <source>
        <dbReference type="EMBL" id="EQC36640.1"/>
    </source>
</evidence>
<keyword evidence="3" id="KW-1185">Reference proteome</keyword>